<feature type="compositionally biased region" description="Basic and acidic residues" evidence="1">
    <location>
        <begin position="58"/>
        <end position="68"/>
    </location>
</feature>
<sequence>MRCDQQRAVQDWLVVKATRGNGREQPIAVCQRVPNESRPGQDVPPCHLSCAGAARDDMPRFANREAPTKKPSGSSIDPAFSTRERAKKKRITETTGYT</sequence>
<accession>A0A2T7BZM4</accession>
<organism evidence="2 3">
    <name type="scientific">Panicum hallii var. hallii</name>
    <dbReference type="NCBI Taxonomy" id="1504633"/>
    <lineage>
        <taxon>Eukaryota</taxon>
        <taxon>Viridiplantae</taxon>
        <taxon>Streptophyta</taxon>
        <taxon>Embryophyta</taxon>
        <taxon>Tracheophyta</taxon>
        <taxon>Spermatophyta</taxon>
        <taxon>Magnoliopsida</taxon>
        <taxon>Liliopsida</taxon>
        <taxon>Poales</taxon>
        <taxon>Poaceae</taxon>
        <taxon>PACMAD clade</taxon>
        <taxon>Panicoideae</taxon>
        <taxon>Panicodae</taxon>
        <taxon>Paniceae</taxon>
        <taxon>Panicinae</taxon>
        <taxon>Panicum</taxon>
        <taxon>Panicum sect. Panicum</taxon>
    </lineage>
</organism>
<dbReference type="EMBL" id="CM009757">
    <property type="protein sequence ID" value="PUZ36507.1"/>
    <property type="molecule type" value="Genomic_DNA"/>
</dbReference>
<evidence type="ECO:0000313" key="3">
    <source>
        <dbReference type="Proteomes" id="UP000244336"/>
    </source>
</evidence>
<evidence type="ECO:0000256" key="1">
    <source>
        <dbReference type="SAM" id="MobiDB-lite"/>
    </source>
</evidence>
<dbReference type="AlphaFoldDB" id="A0A2T7BZM4"/>
<protein>
    <submittedName>
        <fullName evidence="2">Uncharacterized protein</fullName>
    </submittedName>
</protein>
<reference evidence="2 3" key="1">
    <citation type="submission" date="2018-04" db="EMBL/GenBank/DDBJ databases">
        <title>WGS assembly of Panicum hallii var. hallii HAL2.</title>
        <authorList>
            <person name="Lovell J."/>
            <person name="Jenkins J."/>
            <person name="Lowry D."/>
            <person name="Mamidi S."/>
            <person name="Sreedasyam A."/>
            <person name="Weng X."/>
            <person name="Barry K."/>
            <person name="Bonette J."/>
            <person name="Campitelli B."/>
            <person name="Daum C."/>
            <person name="Gordon S."/>
            <person name="Gould B."/>
            <person name="Lipzen A."/>
            <person name="MacQueen A."/>
            <person name="Palacio-Mejia J."/>
            <person name="Plott C."/>
            <person name="Shakirov E."/>
            <person name="Shu S."/>
            <person name="Yoshinaga Y."/>
            <person name="Zane M."/>
            <person name="Rokhsar D."/>
            <person name="Grimwood J."/>
            <person name="Schmutz J."/>
            <person name="Juenger T."/>
        </authorList>
    </citation>
    <scope>NUCLEOTIDE SEQUENCE [LARGE SCALE GENOMIC DNA]</scope>
    <source>
        <strain evidence="3">cv. HAL2</strain>
    </source>
</reference>
<feature type="region of interest" description="Disordered" evidence="1">
    <location>
        <begin position="58"/>
        <end position="98"/>
    </location>
</feature>
<name>A0A2T7BZM4_9POAL</name>
<gene>
    <name evidence="2" type="ORF">GQ55_9G043400</name>
</gene>
<proteinExistence type="predicted"/>
<dbReference type="Proteomes" id="UP000244336">
    <property type="component" value="Chromosome 9"/>
</dbReference>
<keyword evidence="3" id="KW-1185">Reference proteome</keyword>
<dbReference type="Gramene" id="PUZ36507">
    <property type="protein sequence ID" value="PUZ36507"/>
    <property type="gene ID" value="GQ55_9G043400"/>
</dbReference>
<evidence type="ECO:0000313" key="2">
    <source>
        <dbReference type="EMBL" id="PUZ36507.1"/>
    </source>
</evidence>